<evidence type="ECO:0000313" key="3">
    <source>
        <dbReference type="Proteomes" id="UP000887159"/>
    </source>
</evidence>
<evidence type="ECO:0000256" key="1">
    <source>
        <dbReference type="SAM" id="MobiDB-lite"/>
    </source>
</evidence>
<accession>A0A8X6WG55</accession>
<organism evidence="2 3">
    <name type="scientific">Trichonephila clavipes</name>
    <name type="common">Golden silk orbweaver</name>
    <name type="synonym">Nephila clavipes</name>
    <dbReference type="NCBI Taxonomy" id="2585209"/>
    <lineage>
        <taxon>Eukaryota</taxon>
        <taxon>Metazoa</taxon>
        <taxon>Ecdysozoa</taxon>
        <taxon>Arthropoda</taxon>
        <taxon>Chelicerata</taxon>
        <taxon>Arachnida</taxon>
        <taxon>Araneae</taxon>
        <taxon>Araneomorphae</taxon>
        <taxon>Entelegynae</taxon>
        <taxon>Araneoidea</taxon>
        <taxon>Nephilidae</taxon>
        <taxon>Trichonephila</taxon>
    </lineage>
</organism>
<protein>
    <submittedName>
        <fullName evidence="2">Uncharacterized protein</fullName>
    </submittedName>
</protein>
<dbReference type="EMBL" id="BMAU01021422">
    <property type="protein sequence ID" value="GFY34190.1"/>
    <property type="molecule type" value="Genomic_DNA"/>
</dbReference>
<sequence length="142" mass="15873">MNRSCPHCQKAGLQWRPRISLIAKALFSEVSRFELSPDNSVDVLIDIQDDSSGILPFAVNSITRSYIKEAKTRHRVSLVSAHVTTLEEDLKQQPLCQDSPKDVLSDSGLEIELAIPFVPNRDPPDTPQQSELGEVVHYHPSE</sequence>
<dbReference type="AlphaFoldDB" id="A0A8X6WG55"/>
<evidence type="ECO:0000313" key="2">
    <source>
        <dbReference type="EMBL" id="GFY34190.1"/>
    </source>
</evidence>
<reference evidence="2" key="1">
    <citation type="submission" date="2020-08" db="EMBL/GenBank/DDBJ databases">
        <title>Multicomponent nature underlies the extraordinary mechanical properties of spider dragline silk.</title>
        <authorList>
            <person name="Kono N."/>
            <person name="Nakamura H."/>
            <person name="Mori M."/>
            <person name="Yoshida Y."/>
            <person name="Ohtoshi R."/>
            <person name="Malay A.D."/>
            <person name="Moran D.A.P."/>
            <person name="Tomita M."/>
            <person name="Numata K."/>
            <person name="Arakawa K."/>
        </authorList>
    </citation>
    <scope>NUCLEOTIDE SEQUENCE</scope>
</reference>
<keyword evidence="3" id="KW-1185">Reference proteome</keyword>
<feature type="region of interest" description="Disordered" evidence="1">
    <location>
        <begin position="117"/>
        <end position="142"/>
    </location>
</feature>
<comment type="caution">
    <text evidence="2">The sequence shown here is derived from an EMBL/GenBank/DDBJ whole genome shotgun (WGS) entry which is preliminary data.</text>
</comment>
<dbReference type="Proteomes" id="UP000887159">
    <property type="component" value="Unassembled WGS sequence"/>
</dbReference>
<name>A0A8X6WG55_TRICX</name>
<proteinExistence type="predicted"/>
<gene>
    <name evidence="2" type="primary">AVEN_31288_1</name>
    <name evidence="2" type="ORF">TNCV_2504931</name>
</gene>